<organism evidence="3 4">
    <name type="scientific">Durusdinium trenchii</name>
    <dbReference type="NCBI Taxonomy" id="1381693"/>
    <lineage>
        <taxon>Eukaryota</taxon>
        <taxon>Sar</taxon>
        <taxon>Alveolata</taxon>
        <taxon>Dinophyceae</taxon>
        <taxon>Suessiales</taxon>
        <taxon>Symbiodiniaceae</taxon>
        <taxon>Durusdinium</taxon>
    </lineage>
</organism>
<keyword evidence="4" id="KW-1185">Reference proteome</keyword>
<proteinExistence type="predicted"/>
<evidence type="ECO:0000313" key="3">
    <source>
        <dbReference type="EMBL" id="CAK9098986.1"/>
    </source>
</evidence>
<name>A0ABP0REG3_9DINO</name>
<dbReference type="Proteomes" id="UP001642484">
    <property type="component" value="Unassembled WGS sequence"/>
</dbReference>
<keyword evidence="1" id="KW-0175">Coiled coil</keyword>
<accession>A0ABP0REG3</accession>
<sequence>MEHELVKEQFDKILATLQNEEAERKATEESIAGLSTAQGGVSDAADELELLRKPPSQHSEGSEQCWKSVGNMTVRTYCTLQVEPKTLEGMISIVSQSPLREFQGEGGKSCVMTHLDCDALGESLGPGQRPLLRKKFVPESTLLKRLVQGSMIGRNGQRKGDECTCPAEGEMIFIHSGMDRSSKEAETLFRPGTARKDQAIDAEVKDVTLIFSDSSIRSRKQRNRGCYSSKSTASLFSAASLTTMVPEKAYPDLTGHNTGDVCAGIPALQPEDLWKEKEVVLTDDRIVSPTDAAVSKEKDKQISTESVFSALTLPCSFYRSFLKAHSVQAVLDLASGQGELAKACLAERVPYMGLTLSESHSTQLELILTNFAVTLMQTEGSTYYRAAAKRKSEGEGNEDEPPKAKAKAKGKAKGKPKAKPTPEAETDAQAEEPEADNDDEEVQLPW</sequence>
<protein>
    <submittedName>
        <fullName evidence="3">Uncharacterized protein</fullName>
    </submittedName>
</protein>
<feature type="coiled-coil region" evidence="1">
    <location>
        <begin position="10"/>
        <end position="37"/>
    </location>
</feature>
<evidence type="ECO:0000256" key="1">
    <source>
        <dbReference type="SAM" id="Coils"/>
    </source>
</evidence>
<evidence type="ECO:0000313" key="4">
    <source>
        <dbReference type="Proteomes" id="UP001642484"/>
    </source>
</evidence>
<dbReference type="EMBL" id="CAXAMN010025905">
    <property type="protein sequence ID" value="CAK9098986.1"/>
    <property type="molecule type" value="Genomic_DNA"/>
</dbReference>
<reference evidence="3 4" key="1">
    <citation type="submission" date="2024-02" db="EMBL/GenBank/DDBJ databases">
        <authorList>
            <person name="Chen Y."/>
            <person name="Shah S."/>
            <person name="Dougan E. K."/>
            <person name="Thang M."/>
            <person name="Chan C."/>
        </authorList>
    </citation>
    <scope>NUCLEOTIDE SEQUENCE [LARGE SCALE GENOMIC DNA]</scope>
</reference>
<feature type="compositionally biased region" description="Acidic residues" evidence="2">
    <location>
        <begin position="424"/>
        <end position="446"/>
    </location>
</feature>
<evidence type="ECO:0000256" key="2">
    <source>
        <dbReference type="SAM" id="MobiDB-lite"/>
    </source>
</evidence>
<gene>
    <name evidence="3" type="ORF">CCMP2556_LOCUS46844</name>
</gene>
<feature type="compositionally biased region" description="Basic residues" evidence="2">
    <location>
        <begin position="404"/>
        <end position="418"/>
    </location>
</feature>
<comment type="caution">
    <text evidence="3">The sequence shown here is derived from an EMBL/GenBank/DDBJ whole genome shotgun (WGS) entry which is preliminary data.</text>
</comment>
<feature type="region of interest" description="Disordered" evidence="2">
    <location>
        <begin position="387"/>
        <end position="446"/>
    </location>
</feature>